<feature type="transmembrane region" description="Helical" evidence="10">
    <location>
        <begin position="74"/>
        <end position="94"/>
    </location>
</feature>
<evidence type="ECO:0000313" key="11">
    <source>
        <dbReference type="EMBL" id="MBB6001893.1"/>
    </source>
</evidence>
<proteinExistence type="inferred from homology"/>
<organism evidence="11 12">
    <name type="scientific">Arcicella rosea</name>
    <dbReference type="NCBI Taxonomy" id="502909"/>
    <lineage>
        <taxon>Bacteria</taxon>
        <taxon>Pseudomonadati</taxon>
        <taxon>Bacteroidota</taxon>
        <taxon>Cytophagia</taxon>
        <taxon>Cytophagales</taxon>
        <taxon>Flectobacillaceae</taxon>
        <taxon>Arcicella</taxon>
    </lineage>
</organism>
<name>A0A841ELI8_9BACT</name>
<gene>
    <name evidence="11" type="ORF">HNP25_000533</name>
</gene>
<dbReference type="EMBL" id="JACHKT010000002">
    <property type="protein sequence ID" value="MBB6001893.1"/>
    <property type="molecule type" value="Genomic_DNA"/>
</dbReference>
<dbReference type="SUPFAM" id="SSF103481">
    <property type="entry name" value="Multidrug resistance efflux transporter EmrE"/>
    <property type="match status" value="1"/>
</dbReference>
<evidence type="ECO:0000256" key="3">
    <source>
        <dbReference type="ARBA" id="ARBA00022475"/>
    </source>
</evidence>
<evidence type="ECO:0000256" key="4">
    <source>
        <dbReference type="ARBA" id="ARBA00022692"/>
    </source>
</evidence>
<feature type="transmembrane region" description="Helical" evidence="10">
    <location>
        <begin position="100"/>
        <end position="119"/>
    </location>
</feature>
<dbReference type="InterPro" id="IPR045324">
    <property type="entry name" value="Small_multidrug_res"/>
</dbReference>
<keyword evidence="5 10" id="KW-1133">Transmembrane helix</keyword>
<evidence type="ECO:0000256" key="2">
    <source>
        <dbReference type="ARBA" id="ARBA00022448"/>
    </source>
</evidence>
<dbReference type="PANTHER" id="PTHR30561">
    <property type="entry name" value="SMR FAMILY PROTON-DEPENDENT DRUG EFFLUX TRANSPORTER SUGE"/>
    <property type="match status" value="1"/>
</dbReference>
<keyword evidence="3" id="KW-1003">Cell membrane</keyword>
<keyword evidence="2" id="KW-0813">Transport</keyword>
<dbReference type="RefSeq" id="WP_184129799.1">
    <property type="nucleotide sequence ID" value="NZ_JACHKT010000002.1"/>
</dbReference>
<comment type="caution">
    <text evidence="11">The sequence shown here is derived from an EMBL/GenBank/DDBJ whole genome shotgun (WGS) entry which is preliminary data.</text>
</comment>
<evidence type="ECO:0000256" key="9">
    <source>
        <dbReference type="RuleBase" id="RU003942"/>
    </source>
</evidence>
<dbReference type="PANTHER" id="PTHR30561:SF0">
    <property type="entry name" value="GUANIDINIUM EXPORTER"/>
    <property type="match status" value="1"/>
</dbReference>
<evidence type="ECO:0000256" key="7">
    <source>
        <dbReference type="ARBA" id="ARBA00038151"/>
    </source>
</evidence>
<comment type="subcellular location">
    <subcellularLocation>
        <location evidence="1 9">Cell membrane</location>
        <topology evidence="1 9">Multi-pass membrane protein</topology>
    </subcellularLocation>
</comment>
<dbReference type="AlphaFoldDB" id="A0A841ELI8"/>
<dbReference type="GO" id="GO:0022857">
    <property type="term" value="F:transmembrane transporter activity"/>
    <property type="evidence" value="ECO:0007669"/>
    <property type="project" value="InterPro"/>
</dbReference>
<evidence type="ECO:0000256" key="6">
    <source>
        <dbReference type="ARBA" id="ARBA00023136"/>
    </source>
</evidence>
<comment type="similarity">
    <text evidence="7">Belongs to the drug/metabolite transporter (DMT) superfamily. Small multidrug resistance (SMR) (TC 2.A.7.1) family. Gdx/SugE subfamily.</text>
</comment>
<dbReference type="InterPro" id="IPR037185">
    <property type="entry name" value="EmrE-like"/>
</dbReference>
<dbReference type="Gene3D" id="1.10.3730.20">
    <property type="match status" value="1"/>
</dbReference>
<feature type="transmembrane region" description="Helical" evidence="10">
    <location>
        <begin position="41"/>
        <end position="62"/>
    </location>
</feature>
<sequence>MAWIYIIIAALFEAAWTFSLKVLSFKDIKALPLNKYWQMEGILVLMPLLGYIVFGLANVYFFSVSLKTVPTATAMAVWTAATLIFIKIAEIFFFHEKLNWLEIFFIMLITVGIIGLKVVGGKS</sequence>
<dbReference type="InterPro" id="IPR000390">
    <property type="entry name" value="Small_drug/metabolite_transptr"/>
</dbReference>
<dbReference type="Pfam" id="PF00893">
    <property type="entry name" value="Multi_Drug_Res"/>
    <property type="match status" value="1"/>
</dbReference>
<evidence type="ECO:0000256" key="5">
    <source>
        <dbReference type="ARBA" id="ARBA00022989"/>
    </source>
</evidence>
<dbReference type="Proteomes" id="UP000524404">
    <property type="component" value="Unassembled WGS sequence"/>
</dbReference>
<keyword evidence="4 9" id="KW-0812">Transmembrane</keyword>
<protein>
    <recommendedName>
        <fullName evidence="8">Guanidinium exporter</fullName>
    </recommendedName>
</protein>
<accession>A0A841ELI8</accession>
<dbReference type="GO" id="GO:0005886">
    <property type="term" value="C:plasma membrane"/>
    <property type="evidence" value="ECO:0007669"/>
    <property type="project" value="UniProtKB-SubCell"/>
</dbReference>
<evidence type="ECO:0000256" key="10">
    <source>
        <dbReference type="SAM" id="Phobius"/>
    </source>
</evidence>
<keyword evidence="12" id="KW-1185">Reference proteome</keyword>
<keyword evidence="6 10" id="KW-0472">Membrane</keyword>
<evidence type="ECO:0000256" key="1">
    <source>
        <dbReference type="ARBA" id="ARBA00004651"/>
    </source>
</evidence>
<reference evidence="11 12" key="1">
    <citation type="submission" date="2020-08" db="EMBL/GenBank/DDBJ databases">
        <title>Functional genomics of gut bacteria from endangered species of beetles.</title>
        <authorList>
            <person name="Carlos-Shanley C."/>
        </authorList>
    </citation>
    <scope>NUCLEOTIDE SEQUENCE [LARGE SCALE GENOMIC DNA]</scope>
    <source>
        <strain evidence="11 12">S00070</strain>
    </source>
</reference>
<evidence type="ECO:0000313" key="12">
    <source>
        <dbReference type="Proteomes" id="UP000524404"/>
    </source>
</evidence>
<evidence type="ECO:0000256" key="8">
    <source>
        <dbReference type="ARBA" id="ARBA00039168"/>
    </source>
</evidence>